<dbReference type="Pfam" id="PF03023">
    <property type="entry name" value="MurJ"/>
    <property type="match status" value="1"/>
</dbReference>
<sequence>MAGKRAVSRAAGLLMLLTVASQLLGLVRDAVIAAVFGAAAALDAYLVALGLMNLVFTLVATAMARAVVPSLTRAFEADDSARANRTVQVALTSAAVVLVSGSVVMYAAVPVVVRVVAPGFDPGTAETAVLLTRVLLVATVVVATSDLLAAAAQADGRFFFSGLEGIGFNLVMIATTLLLGTRLGVPALAVGFVLGSVVRMLLQLPPLRSMGWRLRPRLRWTGTDFREVLHLLPALMVTSAVVNVNTLVDRAVGSAQGEGVITALTFGWRVVTLANTVVVLTVAAAVFPAFSAATDPERRAELRGLVDRALRVVLSLLVPVTTVLVVAAGPIIGLAFGRGAFDQADVALTAVAVTGYALGATVLGLRTIASRASLALGDARSTLVTSVVIMVTNVAGDLTLGVRYGVIGLSVSTSASLALGAVVLLVQLSRRHRAVDLRSLGWTSLRLAVAALLAGGTAAWLGLAERLGGADPSTPWQLLGLLASAGVVAVVYLLVLWLLRSPELGDLTGVLAERLRRRRRPDATP</sequence>
<reference evidence="9 10" key="1">
    <citation type="submission" date="2016-10" db="EMBL/GenBank/DDBJ databases">
        <authorList>
            <person name="de Groot N.N."/>
        </authorList>
    </citation>
    <scope>NUCLEOTIDE SEQUENCE [LARGE SCALE GENOMIC DNA]</scope>
    <source>
        <strain evidence="9 10">MON 2.2</strain>
    </source>
</reference>
<dbReference type="GO" id="GO:0005886">
    <property type="term" value="C:plasma membrane"/>
    <property type="evidence" value="ECO:0007669"/>
    <property type="project" value="UniProtKB-SubCell"/>
</dbReference>
<dbReference type="GO" id="GO:0008360">
    <property type="term" value="P:regulation of cell shape"/>
    <property type="evidence" value="ECO:0007669"/>
    <property type="project" value="UniProtKB-KW"/>
</dbReference>
<feature type="transmembrane region" description="Helical" evidence="8">
    <location>
        <begin position="406"/>
        <end position="426"/>
    </location>
</feature>
<feature type="transmembrane region" description="Helical" evidence="8">
    <location>
        <begin position="228"/>
        <end position="248"/>
    </location>
</feature>
<dbReference type="GO" id="GO:0034204">
    <property type="term" value="P:lipid translocation"/>
    <property type="evidence" value="ECO:0007669"/>
    <property type="project" value="TreeGrafter"/>
</dbReference>
<dbReference type="OrthoDB" id="9804143at2"/>
<gene>
    <name evidence="9" type="ORF">SAMN04489747_1657</name>
</gene>
<evidence type="ECO:0000256" key="5">
    <source>
        <dbReference type="ARBA" id="ARBA00022984"/>
    </source>
</evidence>
<keyword evidence="7 8" id="KW-0472">Membrane</keyword>
<dbReference type="PANTHER" id="PTHR47019:SF1">
    <property type="entry name" value="LIPID II FLIPPASE MURJ"/>
    <property type="match status" value="1"/>
</dbReference>
<evidence type="ECO:0000256" key="4">
    <source>
        <dbReference type="ARBA" id="ARBA00022960"/>
    </source>
</evidence>
<keyword evidence="4" id="KW-0133">Cell shape</keyword>
<feature type="transmembrane region" description="Helical" evidence="8">
    <location>
        <begin position="348"/>
        <end position="369"/>
    </location>
</feature>
<feature type="transmembrane region" description="Helical" evidence="8">
    <location>
        <begin position="312"/>
        <end position="336"/>
    </location>
</feature>
<keyword evidence="3 8" id="KW-0812">Transmembrane</keyword>
<name>A0A1G6XD09_9ACTN</name>
<feature type="transmembrane region" description="Helical" evidence="8">
    <location>
        <begin position="185"/>
        <end position="207"/>
    </location>
</feature>
<proteinExistence type="predicted"/>
<feature type="transmembrane region" description="Helical" evidence="8">
    <location>
        <begin position="45"/>
        <end position="68"/>
    </location>
</feature>
<feature type="transmembrane region" description="Helical" evidence="8">
    <location>
        <begin position="89"/>
        <end position="109"/>
    </location>
</feature>
<dbReference type="RefSeq" id="WP_090592285.1">
    <property type="nucleotide sequence ID" value="NZ_LT629688.1"/>
</dbReference>
<keyword evidence="5" id="KW-0573">Peptidoglycan synthesis</keyword>
<dbReference type="GO" id="GO:0009252">
    <property type="term" value="P:peptidoglycan biosynthetic process"/>
    <property type="evidence" value="ECO:0007669"/>
    <property type="project" value="UniProtKB-KW"/>
</dbReference>
<dbReference type="InterPro" id="IPR051050">
    <property type="entry name" value="Lipid_II_flippase_MurJ/MviN"/>
</dbReference>
<evidence type="ECO:0000313" key="10">
    <source>
        <dbReference type="Proteomes" id="UP000198546"/>
    </source>
</evidence>
<protein>
    <submittedName>
        <fullName evidence="9">Putative peptidoglycan lipid II flippase</fullName>
    </submittedName>
</protein>
<dbReference type="PRINTS" id="PR01806">
    <property type="entry name" value="VIRFACTRMVIN"/>
</dbReference>
<feature type="transmembrane region" description="Helical" evidence="8">
    <location>
        <begin position="268"/>
        <end position="291"/>
    </location>
</feature>
<organism evidence="9 10">
    <name type="scientific">Auraticoccus monumenti</name>
    <dbReference type="NCBI Taxonomy" id="675864"/>
    <lineage>
        <taxon>Bacteria</taxon>
        <taxon>Bacillati</taxon>
        <taxon>Actinomycetota</taxon>
        <taxon>Actinomycetes</taxon>
        <taxon>Propionibacteriales</taxon>
        <taxon>Propionibacteriaceae</taxon>
        <taxon>Auraticoccus</taxon>
    </lineage>
</organism>
<evidence type="ECO:0000256" key="7">
    <source>
        <dbReference type="ARBA" id="ARBA00023136"/>
    </source>
</evidence>
<comment type="subcellular location">
    <subcellularLocation>
        <location evidence="1">Cell membrane</location>
        <topology evidence="1">Multi-pass membrane protein</topology>
    </subcellularLocation>
</comment>
<evidence type="ECO:0000256" key="8">
    <source>
        <dbReference type="SAM" id="Phobius"/>
    </source>
</evidence>
<evidence type="ECO:0000256" key="6">
    <source>
        <dbReference type="ARBA" id="ARBA00022989"/>
    </source>
</evidence>
<evidence type="ECO:0000313" key="9">
    <source>
        <dbReference type="EMBL" id="SDD75185.1"/>
    </source>
</evidence>
<dbReference type="InterPro" id="IPR004268">
    <property type="entry name" value="MurJ"/>
</dbReference>
<feature type="transmembrane region" description="Helical" evidence="8">
    <location>
        <begin position="129"/>
        <end position="151"/>
    </location>
</feature>
<evidence type="ECO:0000256" key="1">
    <source>
        <dbReference type="ARBA" id="ARBA00004651"/>
    </source>
</evidence>
<feature type="transmembrane region" description="Helical" evidence="8">
    <location>
        <begin position="158"/>
        <end position="179"/>
    </location>
</feature>
<evidence type="ECO:0000256" key="3">
    <source>
        <dbReference type="ARBA" id="ARBA00022692"/>
    </source>
</evidence>
<keyword evidence="2" id="KW-1003">Cell membrane</keyword>
<dbReference type="GO" id="GO:0015648">
    <property type="term" value="F:lipid-linked peptidoglycan transporter activity"/>
    <property type="evidence" value="ECO:0007669"/>
    <property type="project" value="TreeGrafter"/>
</dbReference>
<feature type="transmembrane region" description="Helical" evidence="8">
    <location>
        <begin position="447"/>
        <end position="464"/>
    </location>
</feature>
<evidence type="ECO:0000256" key="2">
    <source>
        <dbReference type="ARBA" id="ARBA00022475"/>
    </source>
</evidence>
<feature type="transmembrane region" description="Helical" evidence="8">
    <location>
        <begin position="476"/>
        <end position="499"/>
    </location>
</feature>
<dbReference type="EMBL" id="LT629688">
    <property type="protein sequence ID" value="SDD75185.1"/>
    <property type="molecule type" value="Genomic_DNA"/>
</dbReference>
<feature type="transmembrane region" description="Helical" evidence="8">
    <location>
        <begin position="381"/>
        <end position="400"/>
    </location>
</feature>
<dbReference type="NCBIfam" id="TIGR01695">
    <property type="entry name" value="murJ_mviN"/>
    <property type="match status" value="1"/>
</dbReference>
<accession>A0A1G6XD09</accession>
<dbReference type="PANTHER" id="PTHR47019">
    <property type="entry name" value="LIPID II FLIPPASE MURJ"/>
    <property type="match status" value="1"/>
</dbReference>
<dbReference type="AlphaFoldDB" id="A0A1G6XD09"/>
<dbReference type="STRING" id="675864.SAMN04489747_1657"/>
<keyword evidence="6 8" id="KW-1133">Transmembrane helix</keyword>
<keyword evidence="10" id="KW-1185">Reference proteome</keyword>
<dbReference type="Proteomes" id="UP000198546">
    <property type="component" value="Chromosome i"/>
</dbReference>